<feature type="transmembrane region" description="Helical" evidence="1">
    <location>
        <begin position="20"/>
        <end position="43"/>
    </location>
</feature>
<keyword evidence="3" id="KW-1185">Reference proteome</keyword>
<keyword evidence="1" id="KW-0472">Membrane</keyword>
<dbReference type="EMBL" id="MARB01000002">
    <property type="protein sequence ID" value="ODJ89439.1"/>
    <property type="molecule type" value="Genomic_DNA"/>
</dbReference>
<keyword evidence="1" id="KW-0812">Transmembrane</keyword>
<dbReference type="AlphaFoldDB" id="A0A7Z1AHU9"/>
<accession>A0A7Z1AHU9</accession>
<evidence type="ECO:0000313" key="3">
    <source>
        <dbReference type="Proteomes" id="UP000094769"/>
    </source>
</evidence>
<name>A0A7Z1AHU9_9GAMM</name>
<organism evidence="2 3">
    <name type="scientific">Candidatus Thiodiazotropha endolucinida</name>
    <dbReference type="NCBI Taxonomy" id="1655433"/>
    <lineage>
        <taxon>Bacteria</taxon>
        <taxon>Pseudomonadati</taxon>
        <taxon>Pseudomonadota</taxon>
        <taxon>Gammaproteobacteria</taxon>
        <taxon>Chromatiales</taxon>
        <taxon>Sedimenticolaceae</taxon>
        <taxon>Candidatus Thiodiazotropha</taxon>
    </lineage>
</organism>
<evidence type="ECO:0000313" key="2">
    <source>
        <dbReference type="EMBL" id="ODJ89439.1"/>
    </source>
</evidence>
<dbReference type="Proteomes" id="UP000094769">
    <property type="component" value="Unassembled WGS sequence"/>
</dbReference>
<comment type="caution">
    <text evidence="2">The sequence shown here is derived from an EMBL/GenBank/DDBJ whole genome shotgun (WGS) entry which is preliminary data.</text>
</comment>
<evidence type="ECO:0000256" key="1">
    <source>
        <dbReference type="SAM" id="Phobius"/>
    </source>
</evidence>
<gene>
    <name evidence="2" type="ORF">CODIS_05380</name>
</gene>
<dbReference type="OrthoDB" id="6696169at2"/>
<keyword evidence="1" id="KW-1133">Transmembrane helix</keyword>
<reference evidence="2 3" key="1">
    <citation type="submission" date="2016-06" db="EMBL/GenBank/DDBJ databases">
        <title>Genome sequence of endosymbiont of Candidatus Endolucinida thiodiazotropha.</title>
        <authorList>
            <person name="Poehlein A."/>
            <person name="Koenig S."/>
            <person name="Heiden S.E."/>
            <person name="Thuermer A."/>
            <person name="Voget S."/>
            <person name="Daniel R."/>
            <person name="Markert S."/>
            <person name="Gros O."/>
            <person name="Schweder T."/>
        </authorList>
    </citation>
    <scope>NUCLEOTIDE SEQUENCE [LARGE SCALE GENOMIC DNA]</scope>
    <source>
        <strain evidence="2 3">COS</strain>
    </source>
</reference>
<dbReference type="RefSeq" id="WP_154722982.1">
    <property type="nucleotide sequence ID" value="NZ_MARB01000002.1"/>
</dbReference>
<sequence length="308" mass="34481">MQKNSNHACSTWRKSDWKGLARVIPVVIGVLFAGSAAVAGPAIGQFEVKNLNATPGEIEFQSQNAHMFGNPKRELRNVGGEFEYDDNSVAKQRHALELEFGISRRFKSRIGIEYEKERLDDPDNPDQVNEFSELDLSEIGAEIIWVVDPVEENKWGFGLVAEYEHPLEDEEASLLLVGPIFQIERNEWWSIINLYLVKHLGGDQPRDEKVDFAYATQFGFELNQDWQLALEAYGTVDRIGDTGSAGEEAQLFGDHNQHRLGPVFYYIGGLGGDPSDEESSVSIGVGLLFGINDNTPDTTLKWSVEVEF</sequence>
<protein>
    <submittedName>
        <fullName evidence="2">Uncharacterized protein</fullName>
    </submittedName>
</protein>
<proteinExistence type="predicted"/>